<feature type="compositionally biased region" description="Basic residues" evidence="1">
    <location>
        <begin position="71"/>
        <end position="80"/>
    </location>
</feature>
<organism evidence="2 3">
    <name type="scientific">Reticulomyxa filosa</name>
    <dbReference type="NCBI Taxonomy" id="46433"/>
    <lineage>
        <taxon>Eukaryota</taxon>
        <taxon>Sar</taxon>
        <taxon>Rhizaria</taxon>
        <taxon>Retaria</taxon>
        <taxon>Foraminifera</taxon>
        <taxon>Monothalamids</taxon>
        <taxon>Reticulomyxidae</taxon>
        <taxon>Reticulomyxa</taxon>
    </lineage>
</organism>
<comment type="caution">
    <text evidence="2">The sequence shown here is derived from an EMBL/GenBank/DDBJ whole genome shotgun (WGS) entry which is preliminary data.</text>
</comment>
<sequence length="120" mass="13762">MFILLRMLNTCNSSNQHSSDGDEKAKGQSIRQPKYQIYVDEIKKRKEQKVVLLKNVPVLENEKEIKETSQMKKKGHKKNKKNDIQRDDNARAIIQSVMQMGVGNRSSEVNISNTGMDTNL</sequence>
<evidence type="ECO:0000256" key="1">
    <source>
        <dbReference type="SAM" id="MobiDB-lite"/>
    </source>
</evidence>
<evidence type="ECO:0000313" key="2">
    <source>
        <dbReference type="EMBL" id="ETO15719.1"/>
    </source>
</evidence>
<evidence type="ECO:0000313" key="3">
    <source>
        <dbReference type="Proteomes" id="UP000023152"/>
    </source>
</evidence>
<proteinExistence type="predicted"/>
<protein>
    <submittedName>
        <fullName evidence="2">Uncharacterized protein</fullName>
    </submittedName>
</protein>
<reference evidence="2 3" key="1">
    <citation type="journal article" date="2013" name="Curr. Biol.">
        <title>The Genome of the Foraminiferan Reticulomyxa filosa.</title>
        <authorList>
            <person name="Glockner G."/>
            <person name="Hulsmann N."/>
            <person name="Schleicher M."/>
            <person name="Noegel A.A."/>
            <person name="Eichinger L."/>
            <person name="Gallinger C."/>
            <person name="Pawlowski J."/>
            <person name="Sierra R."/>
            <person name="Euteneuer U."/>
            <person name="Pillet L."/>
            <person name="Moustafa A."/>
            <person name="Platzer M."/>
            <person name="Groth M."/>
            <person name="Szafranski K."/>
            <person name="Schliwa M."/>
        </authorList>
    </citation>
    <scope>NUCLEOTIDE SEQUENCE [LARGE SCALE GENOMIC DNA]</scope>
</reference>
<feature type="region of interest" description="Disordered" evidence="1">
    <location>
        <begin position="65"/>
        <end position="88"/>
    </location>
</feature>
<keyword evidence="3" id="KW-1185">Reference proteome</keyword>
<dbReference type="EMBL" id="ASPP01018859">
    <property type="protein sequence ID" value="ETO15719.1"/>
    <property type="molecule type" value="Genomic_DNA"/>
</dbReference>
<accession>X6MPD3</accession>
<name>X6MPD3_RETFI</name>
<gene>
    <name evidence="2" type="ORF">RFI_21647</name>
</gene>
<dbReference type="AlphaFoldDB" id="X6MPD3"/>
<dbReference type="Proteomes" id="UP000023152">
    <property type="component" value="Unassembled WGS sequence"/>
</dbReference>